<dbReference type="GO" id="GO:0016627">
    <property type="term" value="F:oxidoreductase activity, acting on the CH-CH group of donors"/>
    <property type="evidence" value="ECO:0007669"/>
    <property type="project" value="TreeGrafter"/>
</dbReference>
<dbReference type="AlphaFoldDB" id="A0A5J4KVK2"/>
<dbReference type="RefSeq" id="WP_233097855.1">
    <property type="nucleotide sequence ID" value="NZ_BKZW01000002.1"/>
</dbReference>
<dbReference type="InterPro" id="IPR012349">
    <property type="entry name" value="Split_barrel_FMN-bd"/>
</dbReference>
<organism evidence="3 4">
    <name type="scientific">Dictyobacter vulcani</name>
    <dbReference type="NCBI Taxonomy" id="2607529"/>
    <lineage>
        <taxon>Bacteria</taxon>
        <taxon>Bacillati</taxon>
        <taxon>Chloroflexota</taxon>
        <taxon>Ktedonobacteria</taxon>
        <taxon>Ktedonobacterales</taxon>
        <taxon>Dictyobacteraceae</taxon>
        <taxon>Dictyobacter</taxon>
    </lineage>
</organism>
<dbReference type="InterPro" id="IPR052019">
    <property type="entry name" value="F420H2_bilvrd_red/Heme_oxyg"/>
</dbReference>
<comment type="caution">
    <text evidence="3">The sequence shown here is derived from an EMBL/GenBank/DDBJ whole genome shotgun (WGS) entry which is preliminary data.</text>
</comment>
<evidence type="ECO:0000313" key="4">
    <source>
        <dbReference type="Proteomes" id="UP000326912"/>
    </source>
</evidence>
<protein>
    <recommendedName>
        <fullName evidence="2">Pyridoxamine 5'-phosphate oxidase N-terminal domain-containing protein</fullName>
    </recommendedName>
</protein>
<dbReference type="GO" id="GO:0070967">
    <property type="term" value="F:coenzyme F420 binding"/>
    <property type="evidence" value="ECO:0007669"/>
    <property type="project" value="TreeGrafter"/>
</dbReference>
<reference evidence="3 4" key="1">
    <citation type="submission" date="2019-10" db="EMBL/GenBank/DDBJ databases">
        <title>Dictyobacter vulcani sp. nov., within the class Ktedonobacteria, isolated from soil of volcanic Mt. Zao.</title>
        <authorList>
            <person name="Zheng Y."/>
            <person name="Wang C.M."/>
            <person name="Sakai Y."/>
            <person name="Abe K."/>
            <person name="Yokota A."/>
            <person name="Yabe S."/>
        </authorList>
    </citation>
    <scope>NUCLEOTIDE SEQUENCE [LARGE SCALE GENOMIC DNA]</scope>
    <source>
        <strain evidence="3 4">W12</strain>
    </source>
</reference>
<dbReference type="InterPro" id="IPR011576">
    <property type="entry name" value="Pyridox_Oxase_N"/>
</dbReference>
<evidence type="ECO:0000313" key="3">
    <source>
        <dbReference type="EMBL" id="GER90557.1"/>
    </source>
</evidence>
<dbReference type="PANTHER" id="PTHR35176">
    <property type="entry name" value="HEME OXYGENASE HI_0854-RELATED"/>
    <property type="match status" value="1"/>
</dbReference>
<feature type="domain" description="Pyridoxamine 5'-phosphate oxidase N-terminal" evidence="2">
    <location>
        <begin position="24"/>
        <end position="153"/>
    </location>
</feature>
<name>A0A5J4KVK2_9CHLR</name>
<evidence type="ECO:0000259" key="2">
    <source>
        <dbReference type="Pfam" id="PF01243"/>
    </source>
</evidence>
<dbReference type="PANTHER" id="PTHR35176:SF4">
    <property type="entry name" value="PYRIDOXAMINE 5'-PHOSPHATE OXIDASE-RELATED FMN-BINDING"/>
    <property type="match status" value="1"/>
</dbReference>
<proteinExistence type="predicted"/>
<accession>A0A5J4KVK2</accession>
<evidence type="ECO:0000256" key="1">
    <source>
        <dbReference type="ARBA" id="ARBA00023002"/>
    </source>
</evidence>
<keyword evidence="1" id="KW-0560">Oxidoreductase</keyword>
<sequence>MLNEPVTTIDQRFSDPDAAATDWDETRRVLETAEIFWLSTVRTDGRPHASPLVAVWLDDALHFATGETEQKAMNLRENLHVLLTTGCNDWKEGLDVVVEGDAIQTTDNAVLARLAKAWTTKWDGRWQFEVRDGSFYHEGSSPALVFSVKPTKILAFGKGKFSHTRHQF</sequence>
<dbReference type="Pfam" id="PF01243">
    <property type="entry name" value="PNPOx_N"/>
    <property type="match status" value="1"/>
</dbReference>
<dbReference type="Proteomes" id="UP000326912">
    <property type="component" value="Unassembled WGS sequence"/>
</dbReference>
<dbReference type="SUPFAM" id="SSF50475">
    <property type="entry name" value="FMN-binding split barrel"/>
    <property type="match status" value="1"/>
</dbReference>
<dbReference type="EMBL" id="BKZW01000002">
    <property type="protein sequence ID" value="GER90557.1"/>
    <property type="molecule type" value="Genomic_DNA"/>
</dbReference>
<gene>
    <name evidence="3" type="ORF">KDW_47190</name>
</gene>
<keyword evidence="4" id="KW-1185">Reference proteome</keyword>
<dbReference type="GO" id="GO:0005829">
    <property type="term" value="C:cytosol"/>
    <property type="evidence" value="ECO:0007669"/>
    <property type="project" value="TreeGrafter"/>
</dbReference>
<dbReference type="Gene3D" id="2.30.110.10">
    <property type="entry name" value="Electron Transport, Fmn-binding Protein, Chain A"/>
    <property type="match status" value="1"/>
</dbReference>